<evidence type="ECO:0000313" key="3">
    <source>
        <dbReference type="Proteomes" id="UP000321523"/>
    </source>
</evidence>
<dbReference type="EMBL" id="BJYZ01000038">
    <property type="protein sequence ID" value="GEO42265.1"/>
    <property type="molecule type" value="Genomic_DNA"/>
</dbReference>
<sequence>MDQNERQIIDELFGKLRQAEAQSGPRDAQAEGFIREQVARQPAAPYLMAQAIVIQEQALAQSQARIQQLEEQIRSRPAASSGGGGLFGSLFGGGAQQRQPAPPPSNSPWGNQGGQQQQVGDPRVAQYANPQYQQRQGGGFMAGAMQTAMGVAGGMLIGSALGSMFSGGEAMAEDAVGAVEEQLPEEMPVDEGGDFFGGDEEF</sequence>
<dbReference type="Proteomes" id="UP000321523">
    <property type="component" value="Unassembled WGS sequence"/>
</dbReference>
<feature type="region of interest" description="Disordered" evidence="1">
    <location>
        <begin position="71"/>
        <end position="121"/>
    </location>
</feature>
<dbReference type="AlphaFoldDB" id="A0A512E0P9"/>
<accession>A0A512E0P9</accession>
<reference evidence="2 3" key="1">
    <citation type="submission" date="2019-07" db="EMBL/GenBank/DDBJ databases">
        <title>Whole genome shotgun sequence of Skermanella aerolata NBRC 106429.</title>
        <authorList>
            <person name="Hosoyama A."/>
            <person name="Uohara A."/>
            <person name="Ohji S."/>
            <person name="Ichikawa N."/>
        </authorList>
    </citation>
    <scope>NUCLEOTIDE SEQUENCE [LARGE SCALE GENOMIC DNA]</scope>
    <source>
        <strain evidence="2 3">NBRC 106429</strain>
    </source>
</reference>
<evidence type="ECO:0008006" key="4">
    <source>
        <dbReference type="Google" id="ProtNLM"/>
    </source>
</evidence>
<evidence type="ECO:0000313" key="2">
    <source>
        <dbReference type="EMBL" id="GEO42265.1"/>
    </source>
</evidence>
<gene>
    <name evidence="2" type="ORF">SAE02_64130</name>
</gene>
<feature type="compositionally biased region" description="Gly residues" evidence="1">
    <location>
        <begin position="81"/>
        <end position="95"/>
    </location>
</feature>
<dbReference type="InterPro" id="IPR018648">
    <property type="entry name" value="DUF2076"/>
</dbReference>
<keyword evidence="3" id="KW-1185">Reference proteome</keyword>
<dbReference type="OrthoDB" id="122910at2"/>
<proteinExistence type="predicted"/>
<dbReference type="Pfam" id="PF09849">
    <property type="entry name" value="DUF2076"/>
    <property type="match status" value="1"/>
</dbReference>
<dbReference type="RefSeq" id="WP_044435466.1">
    <property type="nucleotide sequence ID" value="NZ_BJYZ01000038.1"/>
</dbReference>
<protein>
    <recommendedName>
        <fullName evidence="4">ABC transporter substrate-binding protein</fullName>
    </recommendedName>
</protein>
<comment type="caution">
    <text evidence="2">The sequence shown here is derived from an EMBL/GenBank/DDBJ whole genome shotgun (WGS) entry which is preliminary data.</text>
</comment>
<evidence type="ECO:0000256" key="1">
    <source>
        <dbReference type="SAM" id="MobiDB-lite"/>
    </source>
</evidence>
<organism evidence="2 3">
    <name type="scientific">Skermanella aerolata</name>
    <dbReference type="NCBI Taxonomy" id="393310"/>
    <lineage>
        <taxon>Bacteria</taxon>
        <taxon>Pseudomonadati</taxon>
        <taxon>Pseudomonadota</taxon>
        <taxon>Alphaproteobacteria</taxon>
        <taxon>Rhodospirillales</taxon>
        <taxon>Azospirillaceae</taxon>
        <taxon>Skermanella</taxon>
    </lineage>
</organism>
<feature type="region of interest" description="Disordered" evidence="1">
    <location>
        <begin position="183"/>
        <end position="202"/>
    </location>
</feature>
<name>A0A512E0P9_9PROT</name>